<dbReference type="SUPFAM" id="SSF57362">
    <property type="entry name" value="BPTI-like"/>
    <property type="match status" value="18"/>
</dbReference>
<feature type="domain" description="BPTI/Kunitz inhibitor" evidence="5">
    <location>
        <begin position="266"/>
        <end position="319"/>
    </location>
</feature>
<dbReference type="PANTHER" id="PTHR10083">
    <property type="entry name" value="KUNITZ-TYPE PROTEASE INHIBITOR-RELATED"/>
    <property type="match status" value="1"/>
</dbReference>
<evidence type="ECO:0000256" key="4">
    <source>
        <dbReference type="ARBA" id="ARBA00023157"/>
    </source>
</evidence>
<feature type="domain" description="BPTI/Kunitz inhibitor" evidence="5">
    <location>
        <begin position="534"/>
        <end position="584"/>
    </location>
</feature>
<feature type="domain" description="BPTI/Kunitz inhibitor" evidence="5">
    <location>
        <begin position="752"/>
        <end position="802"/>
    </location>
</feature>
<feature type="domain" description="BPTI/Kunitz inhibitor" evidence="5">
    <location>
        <begin position="474"/>
        <end position="524"/>
    </location>
</feature>
<feature type="domain" description="BPTI/Kunitz inhibitor" evidence="5">
    <location>
        <begin position="436"/>
        <end position="483"/>
    </location>
</feature>
<feature type="domain" description="BPTI/Kunitz inhibitor" evidence="5">
    <location>
        <begin position="975"/>
        <end position="1025"/>
    </location>
</feature>
<feature type="domain" description="BPTI/Kunitz inhibitor" evidence="5">
    <location>
        <begin position="584"/>
        <end position="637"/>
    </location>
</feature>
<dbReference type="Pfam" id="PF00014">
    <property type="entry name" value="Kunitz_BPTI"/>
    <property type="match status" value="18"/>
</dbReference>
<feature type="domain" description="BPTI/Kunitz inhibitor" evidence="5">
    <location>
        <begin position="216"/>
        <end position="266"/>
    </location>
</feature>
<feature type="domain" description="BPTI/Kunitz inhibitor" evidence="5">
    <location>
        <begin position="157"/>
        <end position="207"/>
    </location>
</feature>
<dbReference type="STRING" id="307972.A0A2G8K7C1"/>
<dbReference type="Proteomes" id="UP000230750">
    <property type="component" value="Unassembled WGS sequence"/>
</dbReference>
<dbReference type="GO" id="GO:0004867">
    <property type="term" value="F:serine-type endopeptidase inhibitor activity"/>
    <property type="evidence" value="ECO:0007669"/>
    <property type="project" value="InterPro"/>
</dbReference>
<dbReference type="PROSITE" id="PS00280">
    <property type="entry name" value="BPTI_KUNITZ_1"/>
    <property type="match status" value="8"/>
</dbReference>
<accession>A0A2G8K7C1</accession>
<dbReference type="Gene3D" id="4.10.410.10">
    <property type="entry name" value="Pancreatic trypsin inhibitor Kunitz domain"/>
    <property type="match status" value="18"/>
</dbReference>
<evidence type="ECO:0000259" key="5">
    <source>
        <dbReference type="PROSITE" id="PS50279"/>
    </source>
</evidence>
<evidence type="ECO:0000256" key="2">
    <source>
        <dbReference type="ARBA" id="ARBA00022525"/>
    </source>
</evidence>
<dbReference type="InterPro" id="IPR050098">
    <property type="entry name" value="TFPI/VKTCI-like"/>
</dbReference>
<proteinExistence type="predicted"/>
<keyword evidence="4" id="KW-1015">Disulfide bond</keyword>
<dbReference type="AlphaFoldDB" id="A0A2G8K7C1"/>
<dbReference type="OrthoDB" id="5950222at2759"/>
<feature type="domain" description="BPTI/Kunitz inhibitor" evidence="5">
    <location>
        <begin position="642"/>
        <end position="692"/>
    </location>
</feature>
<dbReference type="PRINTS" id="PR00759">
    <property type="entry name" value="BASICPTASE"/>
</dbReference>
<evidence type="ECO:0000313" key="7">
    <source>
        <dbReference type="Proteomes" id="UP000230750"/>
    </source>
</evidence>
<dbReference type="CDD" id="cd00109">
    <property type="entry name" value="Kunitz-type"/>
    <property type="match status" value="14"/>
</dbReference>
<keyword evidence="2" id="KW-0964">Secreted</keyword>
<evidence type="ECO:0000313" key="6">
    <source>
        <dbReference type="EMBL" id="PIK43865.1"/>
    </source>
</evidence>
<keyword evidence="7" id="KW-1185">Reference proteome</keyword>
<comment type="subcellular location">
    <subcellularLocation>
        <location evidence="1">Secreted</location>
    </subcellularLocation>
</comment>
<evidence type="ECO:0000256" key="1">
    <source>
        <dbReference type="ARBA" id="ARBA00004613"/>
    </source>
</evidence>
<feature type="domain" description="BPTI/Kunitz inhibitor" evidence="5">
    <location>
        <begin position="807"/>
        <end position="857"/>
    </location>
</feature>
<protein>
    <submittedName>
        <fullName evidence="6">Kunitz/Bovine pancreatic trypsin inhibitor domain protein</fullName>
    </submittedName>
</protein>
<dbReference type="EMBL" id="MRZV01000818">
    <property type="protein sequence ID" value="PIK43865.1"/>
    <property type="molecule type" value="Genomic_DNA"/>
</dbReference>
<feature type="domain" description="BPTI/Kunitz inhibitor" evidence="5">
    <location>
        <begin position="697"/>
        <end position="747"/>
    </location>
</feature>
<feature type="domain" description="BPTI/Kunitz inhibitor" evidence="5">
    <location>
        <begin position="916"/>
        <end position="970"/>
    </location>
</feature>
<gene>
    <name evidence="6" type="ORF">BSL78_19284</name>
</gene>
<reference evidence="6 7" key="1">
    <citation type="journal article" date="2017" name="PLoS Biol.">
        <title>The sea cucumber genome provides insights into morphological evolution and visceral regeneration.</title>
        <authorList>
            <person name="Zhang X."/>
            <person name="Sun L."/>
            <person name="Yuan J."/>
            <person name="Sun Y."/>
            <person name="Gao Y."/>
            <person name="Zhang L."/>
            <person name="Li S."/>
            <person name="Dai H."/>
            <person name="Hamel J.F."/>
            <person name="Liu C."/>
            <person name="Yu Y."/>
            <person name="Liu S."/>
            <person name="Lin W."/>
            <person name="Guo K."/>
            <person name="Jin S."/>
            <person name="Xu P."/>
            <person name="Storey K.B."/>
            <person name="Huan P."/>
            <person name="Zhang T."/>
            <person name="Zhou Y."/>
            <person name="Zhang J."/>
            <person name="Lin C."/>
            <person name="Li X."/>
            <person name="Xing L."/>
            <person name="Huo D."/>
            <person name="Sun M."/>
            <person name="Wang L."/>
            <person name="Mercier A."/>
            <person name="Li F."/>
            <person name="Yang H."/>
            <person name="Xiang J."/>
        </authorList>
    </citation>
    <scope>NUCLEOTIDE SEQUENCE [LARGE SCALE GENOMIC DNA]</scope>
    <source>
        <strain evidence="6">Shaxun</strain>
        <tissue evidence="6">Muscle</tissue>
    </source>
</reference>
<dbReference type="InterPro" id="IPR002223">
    <property type="entry name" value="Kunitz_BPTI"/>
</dbReference>
<organism evidence="6 7">
    <name type="scientific">Stichopus japonicus</name>
    <name type="common">Sea cucumber</name>
    <dbReference type="NCBI Taxonomy" id="307972"/>
    <lineage>
        <taxon>Eukaryota</taxon>
        <taxon>Metazoa</taxon>
        <taxon>Echinodermata</taxon>
        <taxon>Eleutherozoa</taxon>
        <taxon>Echinozoa</taxon>
        <taxon>Holothuroidea</taxon>
        <taxon>Aspidochirotacea</taxon>
        <taxon>Aspidochirotida</taxon>
        <taxon>Stichopodidae</taxon>
        <taxon>Apostichopus</taxon>
    </lineage>
</organism>
<feature type="domain" description="BPTI/Kunitz inhibitor" evidence="5">
    <location>
        <begin position="866"/>
        <end position="916"/>
    </location>
</feature>
<dbReference type="FunFam" id="4.10.410.10:FF:000005">
    <property type="entry name" value="Pancreatic trypsin inhibitor"/>
    <property type="match status" value="2"/>
</dbReference>
<comment type="caution">
    <text evidence="6">The sequence shown here is derived from an EMBL/GenBank/DDBJ whole genome shotgun (WGS) entry which is preliminary data.</text>
</comment>
<dbReference type="FunFam" id="4.10.410.10:FF:000020">
    <property type="entry name" value="Collagen, type VI, alpha 3"/>
    <property type="match status" value="2"/>
</dbReference>
<feature type="domain" description="BPTI/Kunitz inhibitor" evidence="5">
    <location>
        <begin position="324"/>
        <end position="374"/>
    </location>
</feature>
<dbReference type="PANTHER" id="PTHR10083:SF217">
    <property type="entry name" value="BOOPHILIN-H2"/>
    <property type="match status" value="1"/>
</dbReference>
<dbReference type="InterPro" id="IPR036880">
    <property type="entry name" value="Kunitz_BPTI_sf"/>
</dbReference>
<dbReference type="SMART" id="SM00131">
    <property type="entry name" value="KU"/>
    <property type="match status" value="17"/>
</dbReference>
<dbReference type="GO" id="GO:0005615">
    <property type="term" value="C:extracellular space"/>
    <property type="evidence" value="ECO:0007669"/>
    <property type="project" value="TreeGrafter"/>
</dbReference>
<evidence type="ECO:0000256" key="3">
    <source>
        <dbReference type="ARBA" id="ARBA00022656"/>
    </source>
</evidence>
<sequence>MVSFVHKKENFEFNALLYRKPVKSNEFRCDRVILLTLDNDASRVDICAQTHDSGPCGLFQPRFRFNPSTALCESFLYSGCLGSANIFQSMELCQTRCNVDLCTLPMAIGSCSFFLSVWRYNDVTSQCQRFTYSGCLGNPNRFATQAECEARCQVSVCSQPQDTGPCSASLPSFSYNSDLNSCEQFSFGGCLGGGNRFDLLSVCQAVCVVDTVGDVCSQPLDVGSCNENLNRFAYNPSTGACQAFTFGGCGGNFNNFQTAADCNQRCVVDVCAQPITDCAGAETRFGYSPTAGDCIAFSYNGCQASGNLFQTIQECRQRCTTPICSQAVSVGTCTGQLQRFAYNENLGQCVSLLYSGCGGTANRFNTLNECQQTCQVDICAQAQDGGPCGLSQLRFRYNPVTAGCETFQYSGCLGSEKSFATFNDCENRFKHVFPPTGSRCLFTQHRAWGYDTLTNACQEFVYTGCLGNPNSQFCSQPEDVGPCAASQPRFIFNSATSSCDQFFYGGCLGGGNNFQSLTECQVECGVTPPEGDPCSLAVSVGPCTDTITRFAYDPLTETCNSFIFGGCGGNSNNFATADACSQRCIRDVCAQPLPTCPGAETVFGFDVNIGDCVPLSYDNCQDSGNVFLTEAECRERCTAPVCSQAIRIGTCAGTLQRFGFNPATGDCQSFSYSGCAGTANRFNSLTECRQNCRDDVCTQPQDSGPCGMFTNRVRFNPLTGVCQTFLYGGCLGNANSFENSAECQARCNADVCSLPRDPGRCSLSMVVWGYNTATSSCQQFIYTGCLGNPNRFASQAECQARCEAIICDQPEDTGPCSANLQRFSFNSVDMSCQSFSYGGCLGGGNSFSTLAQCQGTCETPIIGDACSQTADAGPCSDTVTRFTYNQVLGICTTFTYGGCGGNTNNFATAAECNQRCLVDVCAQSFSICSGSDTAFGYNPALGTCVQFQTLNGCGITGNIFTTEAACQQRCVVPTCSQTIEAGTCGGNMARFAFNTVTGQCEAFTYTGCGGNANMFTTLLGCQQTCEIDICARPSSLVPAPGVSRDSVTILTLSRVPASTMEDVMAHRTVLTRNWLVKNVV</sequence>
<name>A0A2G8K7C1_STIJA</name>
<dbReference type="PROSITE" id="PS50279">
    <property type="entry name" value="BPTI_KUNITZ_2"/>
    <property type="match status" value="18"/>
</dbReference>
<keyword evidence="3" id="KW-0800">Toxin</keyword>
<dbReference type="InterPro" id="IPR020901">
    <property type="entry name" value="Prtase_inh_Kunz-CS"/>
</dbReference>
<feature type="domain" description="BPTI/Kunitz inhibitor" evidence="5">
    <location>
        <begin position="102"/>
        <end position="152"/>
    </location>
</feature>
<feature type="domain" description="BPTI/Kunitz inhibitor" evidence="5">
    <location>
        <begin position="47"/>
        <end position="97"/>
    </location>
</feature>
<feature type="domain" description="BPTI/Kunitz inhibitor" evidence="5">
    <location>
        <begin position="379"/>
        <end position="429"/>
    </location>
</feature>